<name>A0A174HFS2_9FIRM</name>
<protein>
    <submittedName>
        <fullName evidence="1">Uncharacterized protein</fullName>
    </submittedName>
</protein>
<gene>
    <name evidence="1" type="ORF">ERS852407_03710</name>
</gene>
<accession>A0A174HFS2</accession>
<dbReference type="EMBL" id="CYZE01000010">
    <property type="protein sequence ID" value="CUO72008.1"/>
    <property type="molecule type" value="Genomic_DNA"/>
</dbReference>
<organism evidence="1 2">
    <name type="scientific">Hungatella hathewayi</name>
    <dbReference type="NCBI Taxonomy" id="154046"/>
    <lineage>
        <taxon>Bacteria</taxon>
        <taxon>Bacillati</taxon>
        <taxon>Bacillota</taxon>
        <taxon>Clostridia</taxon>
        <taxon>Lachnospirales</taxon>
        <taxon>Lachnospiraceae</taxon>
        <taxon>Hungatella</taxon>
    </lineage>
</organism>
<proteinExistence type="predicted"/>
<reference evidence="1 2" key="1">
    <citation type="submission" date="2015-09" db="EMBL/GenBank/DDBJ databases">
        <authorList>
            <consortium name="Pathogen Informatics"/>
        </authorList>
    </citation>
    <scope>NUCLEOTIDE SEQUENCE [LARGE SCALE GENOMIC DNA]</scope>
    <source>
        <strain evidence="1 2">2789STDY5608850</strain>
    </source>
</reference>
<evidence type="ECO:0000313" key="1">
    <source>
        <dbReference type="EMBL" id="CUO72008.1"/>
    </source>
</evidence>
<dbReference type="AlphaFoldDB" id="A0A174HFS2"/>
<sequence length="50" mass="5800">MKSSPQKGGSRQEGDPAGFEYEKKFYVEKVFTLFTSINIPNECEDYLMKM</sequence>
<dbReference type="Proteomes" id="UP000095651">
    <property type="component" value="Unassembled WGS sequence"/>
</dbReference>
<evidence type="ECO:0000313" key="2">
    <source>
        <dbReference type="Proteomes" id="UP000095651"/>
    </source>
</evidence>